<gene>
    <name evidence="2" type="ORF">EMK97_07785</name>
</gene>
<dbReference type="KEGG" id="lsd:EMK97_07785"/>
<keyword evidence="3" id="KW-1185">Reference proteome</keyword>
<organism evidence="2 3">
    <name type="scientific">Litorilituus sediminis</name>
    <dbReference type="NCBI Taxonomy" id="718192"/>
    <lineage>
        <taxon>Bacteria</taxon>
        <taxon>Pseudomonadati</taxon>
        <taxon>Pseudomonadota</taxon>
        <taxon>Gammaproteobacteria</taxon>
        <taxon>Alteromonadales</taxon>
        <taxon>Colwelliaceae</taxon>
        <taxon>Litorilituus</taxon>
    </lineage>
</organism>
<dbReference type="PANTHER" id="PTHR33840">
    <property type="match status" value="1"/>
</dbReference>
<name>A0A4P6P412_9GAMM</name>
<dbReference type="RefSeq" id="WP_130600970.1">
    <property type="nucleotide sequence ID" value="NZ_CP034759.1"/>
</dbReference>
<evidence type="ECO:0000313" key="2">
    <source>
        <dbReference type="EMBL" id="QBG35618.1"/>
    </source>
</evidence>
<dbReference type="Pfam" id="PF09994">
    <property type="entry name" value="T6SS_Tle1-like_cat"/>
    <property type="match status" value="2"/>
</dbReference>
<accession>A0A4P6P412</accession>
<protein>
    <submittedName>
        <fullName evidence="2">DUF2235 domain-containing protein</fullName>
    </submittedName>
</protein>
<dbReference type="InterPro" id="IPR029058">
    <property type="entry name" value="AB_hydrolase_fold"/>
</dbReference>
<reference evidence="2 3" key="1">
    <citation type="submission" date="2018-12" db="EMBL/GenBank/DDBJ databases">
        <title>Complete genome of Litorilituus sediminis.</title>
        <authorList>
            <person name="Liu A."/>
            <person name="Rong J."/>
        </authorList>
    </citation>
    <scope>NUCLEOTIDE SEQUENCE [LARGE SCALE GENOMIC DNA]</scope>
    <source>
        <strain evidence="2 3">JCM 17549</strain>
    </source>
</reference>
<dbReference type="InterPro" id="IPR018712">
    <property type="entry name" value="Tle1-like_cat"/>
</dbReference>
<dbReference type="PANTHER" id="PTHR33840:SF1">
    <property type="entry name" value="TLE1 PHOSPHOLIPASE DOMAIN-CONTAINING PROTEIN"/>
    <property type="match status" value="1"/>
</dbReference>
<feature type="domain" description="T6SS Phospholipase effector Tle1-like catalytic" evidence="1">
    <location>
        <begin position="3"/>
        <end position="122"/>
    </location>
</feature>
<dbReference type="SUPFAM" id="SSF53474">
    <property type="entry name" value="alpha/beta-Hydrolases"/>
    <property type="match status" value="1"/>
</dbReference>
<dbReference type="EMBL" id="CP034759">
    <property type="protein sequence ID" value="QBG35618.1"/>
    <property type="molecule type" value="Genomic_DNA"/>
</dbReference>
<dbReference type="Proteomes" id="UP000290244">
    <property type="component" value="Chromosome"/>
</dbReference>
<dbReference type="OrthoDB" id="4378831at2"/>
<feature type="domain" description="T6SS Phospholipase effector Tle1-like catalytic" evidence="1">
    <location>
        <begin position="125"/>
        <end position="226"/>
    </location>
</feature>
<proteinExistence type="predicted"/>
<dbReference type="AlphaFoldDB" id="A0A4P6P412"/>
<evidence type="ECO:0000259" key="1">
    <source>
        <dbReference type="Pfam" id="PF09994"/>
    </source>
</evidence>
<sequence length="349" mass="38807">MNKLIFCFDGTYNEPEDVKDFCSDSSITNIAKLHVLLGGSFKPLNAKNNQGLKQHSFYYSGVGTHGNWLTNLFNALFAPSFGDLEDILSQANSDFQRNYQAGDEIYIFGFSRGAAIARIFAAKLKYPVKFLGVFDTVAATAATLDLDADTLPVSDIVFENDVLAGHIEQAVHLVALDEKRIAFQPTLFNRDSRVLEVWFAGSHSDIGGGYWHNGLSDITLNFMLSQVKPHLAILTKDTIDYSRLVIAEQESAIGPDDVYIKAMVDGVLHQKHRTNKLAKTLAPRKVRVNVNEQPSSFAPLVHWTVAKRFTQLAEYRPYALRNVNYSLLLNSGAVQAQLFGVYGLDSYTD</sequence>
<evidence type="ECO:0000313" key="3">
    <source>
        <dbReference type="Proteomes" id="UP000290244"/>
    </source>
</evidence>